<reference evidence="2 3" key="1">
    <citation type="submission" date="2024-03" db="EMBL/GenBank/DDBJ databases">
        <title>Human intestinal bacterial collection.</title>
        <authorList>
            <person name="Pauvert C."/>
            <person name="Hitch T.C.A."/>
            <person name="Clavel T."/>
        </authorList>
    </citation>
    <scope>NUCLEOTIDE SEQUENCE [LARGE SCALE GENOMIC DNA]</scope>
    <source>
        <strain evidence="2 3">CLA-JM-H11</strain>
    </source>
</reference>
<keyword evidence="3" id="KW-1185">Reference proteome</keyword>
<gene>
    <name evidence="2" type="ORF">WMO24_07395</name>
</gene>
<dbReference type="SUPFAM" id="SSF51658">
    <property type="entry name" value="Xylose isomerase-like"/>
    <property type="match status" value="1"/>
</dbReference>
<dbReference type="RefSeq" id="WP_349215728.1">
    <property type="nucleotide sequence ID" value="NZ_JBBMFA010000084.1"/>
</dbReference>
<sequence length="274" mass="30915">MSRIFYGCQTYPWKMNQEKFAGDLPHIASVTAQAGFQGLEAEICMLGDYFNDPQRTREVLEENGLELAALVLHQPWCGEEETPEEAALSDRAIDFLTHFPRARLMVSHHAGKDPRPEGAALLQRRKNLIRCMSSVADRAAERGIVTGYHPNSARNSLFRTREDYDVLFELLEETDVGYIPDIGHIVNGGMDALEILKLSRHKIRHVHFKDRIAQDQWAVMGEGCIDYPAIIRYLEQTGYGGWIMVEDESPKALTDSDAVVRADGAYITPYKCAD</sequence>
<evidence type="ECO:0000313" key="3">
    <source>
        <dbReference type="Proteomes" id="UP001477672"/>
    </source>
</evidence>
<dbReference type="PANTHER" id="PTHR12110:SF41">
    <property type="entry name" value="INOSOSE DEHYDRATASE"/>
    <property type="match status" value="1"/>
</dbReference>
<dbReference type="GO" id="GO:0016853">
    <property type="term" value="F:isomerase activity"/>
    <property type="evidence" value="ECO:0007669"/>
    <property type="project" value="UniProtKB-KW"/>
</dbReference>
<proteinExistence type="predicted"/>
<feature type="domain" description="Xylose isomerase-like TIM barrel" evidence="1">
    <location>
        <begin position="31"/>
        <end position="255"/>
    </location>
</feature>
<organism evidence="2 3">
    <name type="scientific">Ruthenibacterium intestinale</name>
    <dbReference type="NCBI Taxonomy" id="3133163"/>
    <lineage>
        <taxon>Bacteria</taxon>
        <taxon>Bacillati</taxon>
        <taxon>Bacillota</taxon>
        <taxon>Clostridia</taxon>
        <taxon>Eubacteriales</taxon>
        <taxon>Oscillospiraceae</taxon>
        <taxon>Ruthenibacterium</taxon>
    </lineage>
</organism>
<dbReference type="EMBL" id="JBBMFA010000084">
    <property type="protein sequence ID" value="MEQ2520251.1"/>
    <property type="molecule type" value="Genomic_DNA"/>
</dbReference>
<name>A0ABV1GEG6_9FIRM</name>
<dbReference type="InterPro" id="IPR036237">
    <property type="entry name" value="Xyl_isomerase-like_sf"/>
</dbReference>
<dbReference type="Proteomes" id="UP001477672">
    <property type="component" value="Unassembled WGS sequence"/>
</dbReference>
<dbReference type="PANTHER" id="PTHR12110">
    <property type="entry name" value="HYDROXYPYRUVATE ISOMERASE"/>
    <property type="match status" value="1"/>
</dbReference>
<dbReference type="InterPro" id="IPR050312">
    <property type="entry name" value="IolE/XylAMocC-like"/>
</dbReference>
<dbReference type="Pfam" id="PF01261">
    <property type="entry name" value="AP_endonuc_2"/>
    <property type="match status" value="1"/>
</dbReference>
<dbReference type="InterPro" id="IPR013022">
    <property type="entry name" value="Xyl_isomerase-like_TIM-brl"/>
</dbReference>
<keyword evidence="2" id="KW-0413">Isomerase</keyword>
<evidence type="ECO:0000259" key="1">
    <source>
        <dbReference type="Pfam" id="PF01261"/>
    </source>
</evidence>
<dbReference type="Gene3D" id="3.20.20.150">
    <property type="entry name" value="Divalent-metal-dependent TIM barrel enzymes"/>
    <property type="match status" value="1"/>
</dbReference>
<protein>
    <submittedName>
        <fullName evidence="2">Sugar phosphate isomerase/epimerase</fullName>
    </submittedName>
</protein>
<evidence type="ECO:0000313" key="2">
    <source>
        <dbReference type="EMBL" id="MEQ2520251.1"/>
    </source>
</evidence>
<accession>A0ABV1GEG6</accession>
<comment type="caution">
    <text evidence="2">The sequence shown here is derived from an EMBL/GenBank/DDBJ whole genome shotgun (WGS) entry which is preliminary data.</text>
</comment>